<gene>
    <name evidence="3" type="ORF">Poli38472_004876</name>
</gene>
<keyword evidence="1" id="KW-0732">Signal</keyword>
<feature type="domain" description="Amidase" evidence="2">
    <location>
        <begin position="224"/>
        <end position="475"/>
    </location>
</feature>
<dbReference type="OrthoDB" id="566138at2759"/>
<accession>A0A8K1FHJ3</accession>
<evidence type="ECO:0000259" key="2">
    <source>
        <dbReference type="Pfam" id="PF01425"/>
    </source>
</evidence>
<reference evidence="3" key="1">
    <citation type="submission" date="2019-03" db="EMBL/GenBank/DDBJ databases">
        <title>Long read genome sequence of the mycoparasitic Pythium oligandrum ATCC 38472 isolated from sugarbeet rhizosphere.</title>
        <authorList>
            <person name="Gaulin E."/>
        </authorList>
    </citation>
    <scope>NUCLEOTIDE SEQUENCE</scope>
    <source>
        <strain evidence="3">ATCC 38472_TT</strain>
    </source>
</reference>
<dbReference type="Gene3D" id="3.90.1300.10">
    <property type="entry name" value="Amidase signature (AS) domain"/>
    <property type="match status" value="2"/>
</dbReference>
<keyword evidence="4" id="KW-1185">Reference proteome</keyword>
<dbReference type="GO" id="GO:0003824">
    <property type="term" value="F:catalytic activity"/>
    <property type="evidence" value="ECO:0007669"/>
    <property type="project" value="InterPro"/>
</dbReference>
<proteinExistence type="predicted"/>
<dbReference type="PANTHER" id="PTHR11895:SF67">
    <property type="entry name" value="AMIDASE DOMAIN-CONTAINING PROTEIN"/>
    <property type="match status" value="1"/>
</dbReference>
<feature type="chain" id="PRO_5035438237" description="Amidase domain-containing protein" evidence="1">
    <location>
        <begin position="20"/>
        <end position="509"/>
    </location>
</feature>
<dbReference type="InterPro" id="IPR000120">
    <property type="entry name" value="Amidase"/>
</dbReference>
<dbReference type="Pfam" id="PF01425">
    <property type="entry name" value="Amidase"/>
    <property type="match status" value="1"/>
</dbReference>
<evidence type="ECO:0000313" key="3">
    <source>
        <dbReference type="EMBL" id="TMW59807.1"/>
    </source>
</evidence>
<sequence length="509" mass="55657">MRGLVALIVAVAIALLLLGEDQRLPDYDVVKQQQTSGGYDLVELDAPRLVGWSLQFLAFAIRMPVLGRIIAKLTYNGNNMLEVRRVAALNPDTPVYYPIVDPPKEQKKPKPLDLIAFSQQNGNAKSKSTTGFKHWSISDYTSRYASNEFSPVQVAKAVIAAVRELEQGEVPSRIFIETFEDELMAEARASAQRYAEGKPLGVLDGVPVAVKDEIAIYGHETCLPTFLRIPPLAARCPSLSNVGPIASNVRDAAIGYAVMSGGHEDLPHSLPQPAVELHAFESTSSPTGLRIGFFNSYTNHSSPEVAAAVREALRKLESLGAELVETKLEHLLAINLAYAVSISSELAQSYDKYYSHFAETATEVQAIIGFARHYSAMDFIAAQRVRGFAMRQLRDKVYSQVDAFVTPTTGRTAPVIPQDALKSGDLDSKQVSDLLRFAVLANLAGTPAVAVPIGFDTEGLPISLEIQSSHWEEDVMLRVAHATEELYTDSHRQPQTYVSIINESAKHAL</sequence>
<evidence type="ECO:0000256" key="1">
    <source>
        <dbReference type="SAM" id="SignalP"/>
    </source>
</evidence>
<dbReference type="EMBL" id="SPLM01000109">
    <property type="protein sequence ID" value="TMW59807.1"/>
    <property type="molecule type" value="Genomic_DNA"/>
</dbReference>
<dbReference type="InterPro" id="IPR023631">
    <property type="entry name" value="Amidase_dom"/>
</dbReference>
<protein>
    <recommendedName>
        <fullName evidence="2">Amidase domain-containing protein</fullName>
    </recommendedName>
</protein>
<name>A0A8K1FHJ3_PYTOL</name>
<dbReference type="SUPFAM" id="SSF75304">
    <property type="entry name" value="Amidase signature (AS) enzymes"/>
    <property type="match status" value="1"/>
</dbReference>
<evidence type="ECO:0000313" key="4">
    <source>
        <dbReference type="Proteomes" id="UP000794436"/>
    </source>
</evidence>
<dbReference type="PANTHER" id="PTHR11895">
    <property type="entry name" value="TRANSAMIDASE"/>
    <property type="match status" value="1"/>
</dbReference>
<dbReference type="AlphaFoldDB" id="A0A8K1FHJ3"/>
<dbReference type="InterPro" id="IPR036928">
    <property type="entry name" value="AS_sf"/>
</dbReference>
<comment type="caution">
    <text evidence="3">The sequence shown here is derived from an EMBL/GenBank/DDBJ whole genome shotgun (WGS) entry which is preliminary data.</text>
</comment>
<organism evidence="3 4">
    <name type="scientific">Pythium oligandrum</name>
    <name type="common">Mycoparasitic fungus</name>
    <dbReference type="NCBI Taxonomy" id="41045"/>
    <lineage>
        <taxon>Eukaryota</taxon>
        <taxon>Sar</taxon>
        <taxon>Stramenopiles</taxon>
        <taxon>Oomycota</taxon>
        <taxon>Peronosporomycetes</taxon>
        <taxon>Pythiales</taxon>
        <taxon>Pythiaceae</taxon>
        <taxon>Pythium</taxon>
    </lineage>
</organism>
<dbReference type="Proteomes" id="UP000794436">
    <property type="component" value="Unassembled WGS sequence"/>
</dbReference>
<feature type="signal peptide" evidence="1">
    <location>
        <begin position="1"/>
        <end position="19"/>
    </location>
</feature>